<feature type="transmembrane region" description="Helical" evidence="6">
    <location>
        <begin position="310"/>
        <end position="329"/>
    </location>
</feature>
<feature type="transmembrane region" description="Helical" evidence="6">
    <location>
        <begin position="278"/>
        <end position="303"/>
    </location>
</feature>
<keyword evidence="10" id="KW-1185">Reference proteome</keyword>
<dbReference type="InterPro" id="IPR013525">
    <property type="entry name" value="ABC2_TM"/>
</dbReference>
<accession>A0AAX2GZJ6</accession>
<evidence type="ECO:0000256" key="1">
    <source>
        <dbReference type="ARBA" id="ARBA00004651"/>
    </source>
</evidence>
<keyword evidence="4 6" id="KW-1133">Transmembrane helix</keyword>
<dbReference type="GO" id="GO:0140359">
    <property type="term" value="F:ABC-type transporter activity"/>
    <property type="evidence" value="ECO:0007669"/>
    <property type="project" value="InterPro"/>
</dbReference>
<evidence type="ECO:0000313" key="11">
    <source>
        <dbReference type="Proteomes" id="UP000215539"/>
    </source>
</evidence>
<gene>
    <name evidence="9" type="primary">ybhR_4</name>
    <name evidence="8" type="ORF">AXF12_00970</name>
    <name evidence="9" type="ORF">SAMEA44541418_01570</name>
</gene>
<feature type="transmembrane region" description="Helical" evidence="6">
    <location>
        <begin position="370"/>
        <end position="389"/>
    </location>
</feature>
<dbReference type="InterPro" id="IPR051449">
    <property type="entry name" value="ABC-2_transporter_component"/>
</dbReference>
<reference evidence="8 10" key="1">
    <citation type="submission" date="2016-02" db="EMBL/GenBank/DDBJ databases">
        <authorList>
            <person name="Holder M.E."/>
            <person name="Ajami N.J."/>
            <person name="Petrosino J.F."/>
        </authorList>
    </citation>
    <scope>NUCLEOTIDE SEQUENCE [LARGE SCALE GENOMIC DNA]</scope>
    <source>
        <strain evidence="8 10">CCUG 32990</strain>
    </source>
</reference>
<dbReference type="EMBL" id="LT906449">
    <property type="protein sequence ID" value="SNV12469.1"/>
    <property type="molecule type" value="Genomic_DNA"/>
</dbReference>
<keyword evidence="5 6" id="KW-0472">Membrane</keyword>
<keyword evidence="2" id="KW-1003">Cell membrane</keyword>
<dbReference type="KEGG" id="chg:AXF12_00970"/>
<name>A0AAX2GZJ6_9FLAO</name>
<dbReference type="RefSeq" id="WP_066427784.1">
    <property type="nucleotide sequence ID" value="NZ_CP014227.1"/>
</dbReference>
<dbReference type="Proteomes" id="UP000215539">
    <property type="component" value="Chromosome 1"/>
</dbReference>
<evidence type="ECO:0000259" key="7">
    <source>
        <dbReference type="Pfam" id="PF12698"/>
    </source>
</evidence>
<protein>
    <submittedName>
        <fullName evidence="8">ABC transporter permease</fullName>
    </submittedName>
    <submittedName>
        <fullName evidence="9">Inner membrane transport permease ybhR</fullName>
    </submittedName>
</protein>
<sequence length="399" mass="44568">MKRISSYIYRSSAAFTKAMRWELKFIFRDKSVFFSFVVSAILVAFAYTYLYSSEVLEDLPIGVIDEDNTATSRQLLRMIDATSQAQIRASYTTTEEAGEAFQRGDVRGVVIIPRDFGRNLQRGEQPTLSVYADGSYMLYYKQVVTAVKLSATYMSAGVRIKKISAQGKLPTQARSEVSPVSAKVVNLYNPSGGYATALIPVVLIIVFQTTMLTAVGMLGGTMREEKKLHRIYPDSDSFFGAMPIVMGKATAYLLLAMVILIIFLGIVMPLYGIPLRSAVLPVVVFMIPFLLAVVFFGLTLLTFFRRREDAIMVVMYTSLPAMMITGFSWPSNLFPQWITALSYVLPSTWGAKGFVSLTQMGAELSTIKEFWIAIWVLCGVYLITASFTMRRILRKANDN</sequence>
<dbReference type="Proteomes" id="UP000065822">
    <property type="component" value="Chromosome"/>
</dbReference>
<feature type="transmembrane region" description="Helical" evidence="6">
    <location>
        <begin position="251"/>
        <end position="272"/>
    </location>
</feature>
<dbReference type="Pfam" id="PF12698">
    <property type="entry name" value="ABC2_membrane_3"/>
    <property type="match status" value="1"/>
</dbReference>
<feature type="transmembrane region" description="Helical" evidence="6">
    <location>
        <begin position="197"/>
        <end position="220"/>
    </location>
</feature>
<organism evidence="9 11">
    <name type="scientific">Capnocytophaga haemolytica</name>
    <dbReference type="NCBI Taxonomy" id="45243"/>
    <lineage>
        <taxon>Bacteria</taxon>
        <taxon>Pseudomonadati</taxon>
        <taxon>Bacteroidota</taxon>
        <taxon>Flavobacteriia</taxon>
        <taxon>Flavobacteriales</taxon>
        <taxon>Flavobacteriaceae</taxon>
        <taxon>Capnocytophaga</taxon>
    </lineage>
</organism>
<feature type="transmembrane region" description="Helical" evidence="6">
    <location>
        <begin position="32"/>
        <end position="50"/>
    </location>
</feature>
<dbReference type="PANTHER" id="PTHR30294">
    <property type="entry name" value="MEMBRANE COMPONENT OF ABC TRANSPORTER YHHJ-RELATED"/>
    <property type="match status" value="1"/>
</dbReference>
<dbReference type="Gene3D" id="3.40.1710.10">
    <property type="entry name" value="abc type-2 transporter like domain"/>
    <property type="match status" value="1"/>
</dbReference>
<proteinExistence type="predicted"/>
<feature type="domain" description="ABC-2 type transporter transmembrane" evidence="7">
    <location>
        <begin position="30"/>
        <end position="386"/>
    </location>
</feature>
<evidence type="ECO:0000256" key="4">
    <source>
        <dbReference type="ARBA" id="ARBA00022989"/>
    </source>
</evidence>
<evidence type="ECO:0000313" key="10">
    <source>
        <dbReference type="Proteomes" id="UP000065822"/>
    </source>
</evidence>
<evidence type="ECO:0000256" key="5">
    <source>
        <dbReference type="ARBA" id="ARBA00023136"/>
    </source>
</evidence>
<evidence type="ECO:0000256" key="2">
    <source>
        <dbReference type="ARBA" id="ARBA00022475"/>
    </source>
</evidence>
<keyword evidence="3 6" id="KW-0812">Transmembrane</keyword>
<dbReference type="AlphaFoldDB" id="A0AAX2GZJ6"/>
<evidence type="ECO:0000256" key="3">
    <source>
        <dbReference type="ARBA" id="ARBA00022692"/>
    </source>
</evidence>
<evidence type="ECO:0000313" key="8">
    <source>
        <dbReference type="EMBL" id="AMD84230.1"/>
    </source>
</evidence>
<dbReference type="EMBL" id="CP014227">
    <property type="protein sequence ID" value="AMD84230.1"/>
    <property type="molecule type" value="Genomic_DNA"/>
</dbReference>
<reference evidence="9 11" key="2">
    <citation type="submission" date="2017-06" db="EMBL/GenBank/DDBJ databases">
        <authorList>
            <consortium name="Pathogen Informatics"/>
        </authorList>
    </citation>
    <scope>NUCLEOTIDE SEQUENCE [LARGE SCALE GENOMIC DNA]</scope>
    <source>
        <strain evidence="9 11">NCTC12947</strain>
    </source>
</reference>
<dbReference type="PANTHER" id="PTHR30294:SF46">
    <property type="entry name" value="ABC TRANSPORTER PERMEASE"/>
    <property type="match status" value="1"/>
</dbReference>
<evidence type="ECO:0000256" key="6">
    <source>
        <dbReference type="SAM" id="Phobius"/>
    </source>
</evidence>
<comment type="subcellular location">
    <subcellularLocation>
        <location evidence="1">Cell membrane</location>
        <topology evidence="1">Multi-pass membrane protein</topology>
    </subcellularLocation>
</comment>
<dbReference type="GO" id="GO:0005886">
    <property type="term" value="C:plasma membrane"/>
    <property type="evidence" value="ECO:0007669"/>
    <property type="project" value="UniProtKB-SubCell"/>
</dbReference>
<evidence type="ECO:0000313" key="9">
    <source>
        <dbReference type="EMBL" id="SNV12469.1"/>
    </source>
</evidence>